<dbReference type="Proteomes" id="UP000595140">
    <property type="component" value="Unassembled WGS sequence"/>
</dbReference>
<evidence type="ECO:0000313" key="2">
    <source>
        <dbReference type="EMBL" id="VFR01220.1"/>
    </source>
</evidence>
<organism evidence="2 3">
    <name type="scientific">Cuscuta campestris</name>
    <dbReference type="NCBI Taxonomy" id="132261"/>
    <lineage>
        <taxon>Eukaryota</taxon>
        <taxon>Viridiplantae</taxon>
        <taxon>Streptophyta</taxon>
        <taxon>Embryophyta</taxon>
        <taxon>Tracheophyta</taxon>
        <taxon>Spermatophyta</taxon>
        <taxon>Magnoliopsida</taxon>
        <taxon>eudicotyledons</taxon>
        <taxon>Gunneridae</taxon>
        <taxon>Pentapetalae</taxon>
        <taxon>asterids</taxon>
        <taxon>lamiids</taxon>
        <taxon>Solanales</taxon>
        <taxon>Convolvulaceae</taxon>
        <taxon>Cuscuteae</taxon>
        <taxon>Cuscuta</taxon>
        <taxon>Cuscuta subgen. Grammica</taxon>
        <taxon>Cuscuta sect. Cleistogrammica</taxon>
    </lineage>
</organism>
<dbReference type="PANTHER" id="PTHR33116:SF66">
    <property type="entry name" value="REVERSE TRANSCRIPTASE ZINC-BINDING DOMAIN-CONTAINING PROTEIN"/>
    <property type="match status" value="1"/>
</dbReference>
<evidence type="ECO:0000313" key="3">
    <source>
        <dbReference type="Proteomes" id="UP000595140"/>
    </source>
</evidence>
<gene>
    <name evidence="2" type="ORF">CCAM_LOCUS42995</name>
</gene>
<keyword evidence="3" id="KW-1185">Reference proteome</keyword>
<proteinExistence type="predicted"/>
<accession>A0A484NJN0</accession>
<dbReference type="InterPro" id="IPR026960">
    <property type="entry name" value="RVT-Znf"/>
</dbReference>
<dbReference type="EMBL" id="OOIL02006740">
    <property type="protein sequence ID" value="VFR01220.1"/>
    <property type="molecule type" value="Genomic_DNA"/>
</dbReference>
<dbReference type="AlphaFoldDB" id="A0A484NJN0"/>
<dbReference type="PANTHER" id="PTHR33116">
    <property type="entry name" value="REVERSE TRANSCRIPTASE ZINC-BINDING DOMAIN-CONTAINING PROTEIN-RELATED-RELATED"/>
    <property type="match status" value="1"/>
</dbReference>
<feature type="domain" description="Reverse transcriptase zinc-binding" evidence="1">
    <location>
        <begin position="385"/>
        <end position="465"/>
    </location>
</feature>
<evidence type="ECO:0000259" key="1">
    <source>
        <dbReference type="Pfam" id="PF13966"/>
    </source>
</evidence>
<dbReference type="OrthoDB" id="1660066at2759"/>
<name>A0A484NJN0_9ASTE</name>
<protein>
    <recommendedName>
        <fullName evidence="1">Reverse transcriptase zinc-binding domain-containing protein</fullName>
    </recommendedName>
</protein>
<reference evidence="2 3" key="1">
    <citation type="submission" date="2018-04" db="EMBL/GenBank/DDBJ databases">
        <authorList>
            <person name="Vogel A."/>
        </authorList>
    </citation>
    <scope>NUCLEOTIDE SEQUENCE [LARGE SCALE GENOMIC DNA]</scope>
</reference>
<sequence>MGFWSRGIVPDKWSGRILWVCAIGSAVASPSLPHEVDERGFSSLLTTDRLNFSFKQCKIFLPLRASESSSILPKQIQYDEQNPHLSIYLNDLAKIPKHFSCRHSVARPLQQHSMRINKHFDGMCHAINDGMVDAARDELWEFQKKIQKGDNQVGMEDKEKELKDKLYKAIKASYQLKCQQSKQEWIIEGDKNSKMFYAWIRKRRVQNQILEIKTEDGETVEGSADIAKVFEKYYTKLLGTKGTTEMVNPKILQEGKVLGAELQMGLIKGFNNQQKVTSICRNFLLGSSSDYKRTPLVKWEEVCQRRNYGGLGLKNIFNWNRAIVMKLNWDIANKKDVLWVKWIHNRYIRGAEFWNYLPRKDSCQYWKAMIKVREVFRPMPTSKDYKVKEGYNWLQAEGAKPLWTKWVWNKFTPPKFQVVIWLYMRGKLQTKDRLGRFLPVDMRCGLCEEENETAKHLFWDCKYAKWVMQQVFDRYNILFQANSVEEMEDTMMKGKGNTTKMKIAAIWAACLYSIWS</sequence>
<dbReference type="Pfam" id="PF13966">
    <property type="entry name" value="zf-RVT"/>
    <property type="match status" value="1"/>
</dbReference>